<evidence type="ECO:0000259" key="7">
    <source>
        <dbReference type="Pfam" id="PF12340"/>
    </source>
</evidence>
<evidence type="ECO:0000259" key="8">
    <source>
        <dbReference type="Pfam" id="PF12359"/>
    </source>
</evidence>
<dbReference type="Pfam" id="PF12359">
    <property type="entry name" value="DUF3645"/>
    <property type="match status" value="1"/>
</dbReference>
<dbReference type="GeneID" id="63848605"/>
<dbReference type="Proteomes" id="UP000800039">
    <property type="component" value="Unassembled WGS sequence"/>
</dbReference>
<evidence type="ECO:0000256" key="2">
    <source>
        <dbReference type="ARBA" id="ARBA00012759"/>
    </source>
</evidence>
<keyword evidence="11" id="KW-1185">Reference proteome</keyword>
<feature type="domain" description="DUF6606" evidence="9">
    <location>
        <begin position="9"/>
        <end position="281"/>
    </location>
</feature>
<proteinExistence type="predicted"/>
<dbReference type="Pfam" id="PF12340">
    <property type="entry name" value="DUF3638"/>
    <property type="match status" value="1"/>
</dbReference>
<comment type="catalytic activity">
    <reaction evidence="1">
        <text>Thiol-dependent hydrolysis of ester, thioester, amide, peptide and isopeptide bonds formed by the C-terminal Gly of ubiquitin (a 76-residue protein attached to proteins as an intracellular targeting signal).</text>
        <dbReference type="EC" id="3.4.19.12"/>
    </reaction>
</comment>
<dbReference type="InterPro" id="IPR022099">
    <property type="entry name" value="DUF3638"/>
</dbReference>
<keyword evidence="5" id="KW-0378">Hydrolase</keyword>
<dbReference type="PANTHER" id="PTHR13367:SF34">
    <property type="match status" value="1"/>
</dbReference>
<sequence>MALAPTTYLYHHIVLPPKLPQENDHVNSHERHLFSVVIQVLKDLRDNVRNEHIEAVTSAIATIENLRDGRDHYGDVSEAQLLALLTKLTQGETTGAVPLEIKAQNAGILVSRCSDNLYFEFFELSPTNEAAMRSGRLTRTFPGHASRIPVTKMAELELQKTLASTIAKMTTQTAPGFQPQVRKNGEMLDEDRDTTHPGLVTDFLMNMIAAVGEATDVPGIIKNTREETLWSNCLQPWRRSPLWLLIRVSLQLLFARNDGNTRSSGKLYKAFMIFMLSQLLESAKNNWQQLGSEVLHIITVKLARRLRKFELLGQDECLQPHWATSIQSGITSAHNIIKTHWQGLVGDTQANIDTAAVRTLRPTADLDLPLPELDTFLSEVATRQRNISSSSFRPTSEYLDFPAAELPDSLAGPEADTYFRLAAFEKWVEKHLRTWILLHLNDVNTCGRLRRLIEHYYACANTAYAGIPIGLSLMYLTVTELWAACDVSACIIHPLLHEYDPEICLTEFQCLVLPLKSQMKRLHEVECYVKSRRDAAYKSQPSVYRNFGHASSFAVRFFEQSDDLQATLSHIEQDATEKRAQKCEELKTMKREYTTLMDHYNNSACETHEALTGSYHGFAETRHKSDCSRCACKSVAASLTIQIYEWPLSSVPSVAKATVFELKVPQAFSDWRDASRYFIMTVLRHRDKFATKPECSYTLDKHAGLFQMLSSRYRERQIVLLSSIKPHTVTHRRFQKAIPHLNDDDVCLKNALQYAYYDKSQDFINSAAPVCTEELPKQCMYQIPLRSNALKRFLYKPPSNPDGLPPNEVIASLSDCPAHLSIEEYKALGAMPLGSRIIYSNILAQLAIPTVDLTKVETLCFILQIVQQVGLPDKHIERQSHYVLTEASFGHAMLGQLEIALQRVAENWESWRALASYSLLARRLLSFSLCSEVLERSLDYLAELRRVFLRWAERLKQRAHSSADIKQRDELFSRAIEIALLCTSTYDVEEAHIEEILQQQPAISTFLRCSILVQDNHRSVRPEFPALYKTMFQSWRALMYRVLPKLRKRILLDNTELNEVVTANWAAFQPALASRWVSLNKPHEHWLHILSGTLPVHFNLLTAKLVVNGLPIARLPWQFIRHSMYFPLFQKSMLEVVPTDEHGMTFSAKTKYHGHKLYLGLKDEEMLVVAVGDNSRLDLLPSSLFQDRLPHAFVTNFIHWFDHTKGEVVFRSRATPWSCNPGDWNLKRDDSARTWRLVKGSSTLVDRASNSARVLSRMFRSLEDANHIHVVLDSISQTIDIQLPRLQLGFFVEHNDARIYSRQYRGMIVDDNQGIGTLVGLSSKLVLQKSGHERLVLIPVPHKPGSQSIRYAKDSDLHHVTVDINKDDVSGVYVYSLDKVLGRILDTGDIQSRLFLCYLSALTSHCVPDPFTGYTGTEAALTILQSAALLSFSTLTQTNIEFLGQIAALSPRRSFYPASEMVMQQIAWDPDLPSLSQHPSLSSFVHTIFEQAGKMQLFYPENNTCGLINKIQHRLFSSSHLDKRDAIRSSIFRVSGFGAEQYSTIHDVQYDARDRQQNSERGERAFLAATLIARDTAALHQLVPDLKDNLLQMHFGTALIRGIKSSFCPSNLRFDSKWLEDSSTHLTELWCSLHHGLANASGDCNKFDIMAWLATMAYATSADINAIQALSAFYRLQRVAEIEPPSAYEYDLDFGATCRLAEVHTEIQRFARPYRGSAEARLPRQALETDRQHTERTYALFQTRQNAAIANLSSALQLQWPVRNPSTPRSTEFNAYLRTSAAVSKVSVMFNDWYDNRCFLEYLQEISVAMARQEELAVLPSCYNLALVSEKRSLSDEDRHFSTRGIFAGIPPTISRNCKCYLYQSSPLSLIPPCEPELLIVEQSLSTRNLQMKNRLENFCHSLQAYAKSKCEKDYVNQLRTSCAALDEHISSDQTRSVLAAGTEDLLRRYLYDCEEYFDKINRALVQCIENSKSLSDQLGFCIQNSPRISPSFWLSQLHRDRFDSLSEPWKAIIIEYGLAITHLHRAQRLVALSDKPIDLAEELKHVRHSNWNGTDSSETLLLEAESGIMVRKEQEFIASHMRSPQNSNNIVLQLLMGGGKSTVVTPMVAAALTDKHKVIVAKPQSKQMLYMLISKLGGLLNRRIYHLPFSRALKITADDANMIQELYRECMVTRGVLLIQPEHILSFKLMGIEMLLSNQDEAARSMLSTQEFFDAMSRDIVDESDENYSVKFELVYTMGSQQSIDFAPERWLIIQEVLGLVPRFATQVKNSLPQAVDIQDNGDGKFPRIRLLRSDAADLLLDLLARHVVEWGISGLPSHSQPPNVQAAILRYITQADLKMEDVKAVEDSKFWTVATKSPLLLVRGLIAGGVLRFTLSKRWRVNFGLDPARTSLAVPYRAKDSPSPRSEFSHPDVMILLTLLSYYYGGLSDEALFDTMAHVSDSDQAAIHYDEFVTTASSSLPAAFRQLSGVSIRDRHQCTVAVFPALRYSKKAVDYYLSYLVFPKQLRQFPRKLSASGWDLGMMKTHPTTGFSGTNDTLHLLPLDVKHLDLPSQSHTNAQVVSYLLQDETLVEPLPPRTRGSDAQHLLTVIEKLDSDVRVILDCGATILEQNNEQVAEIWLKMRTHDIQAVVFFNDEEISVLDRTGRIESFQTSPFAKTLDVCLVYLDEAHTRGTDLKLPRDYRAAVTLGSQLTKDRLTQACMRMRKLGHGQAVTFIVPEEVSTKILERTGKPNAPIDVCDVLCWSITETWQDLKRSMPLWAVQGLRFESHRHLLRGANTTKDEAKGFLEDEAQDLETRYKPRTRDDDDHQLSRWDMSNNNIAQIASRCRDFEAMGFGSVSFSEEQERELAPEIEEERQIECSPPMSAEWHSVHRDLCRLVLFGELAVNSRAWRPAFKALHSTSAAKLFNLDGFPTFPSELLVTEEFMRTVKIPSDDCASFVSDSYQRPVQFILSVPSCLFKNIVRHFIIVSPVEANLLLPLIRESNKVTLHLFAPRSNSSFAPLDKLELYNVGHEFSPDWVSRSLTMQLNLFAGSLYLRSVAEYHELCDFLGLLRTTATDGQQVYADGFMDPPTGKWGLHKSPVPFLRALLMKIRHEGEGFEKKTHMGKILNGVRLEEGDFRAET</sequence>
<dbReference type="GO" id="GO:0006508">
    <property type="term" value="P:proteolysis"/>
    <property type="evidence" value="ECO:0007669"/>
    <property type="project" value="UniProtKB-KW"/>
</dbReference>
<evidence type="ECO:0000256" key="6">
    <source>
        <dbReference type="ARBA" id="ARBA00022807"/>
    </source>
</evidence>
<dbReference type="Pfam" id="PF20255">
    <property type="entry name" value="DUF6606"/>
    <property type="match status" value="1"/>
</dbReference>
<dbReference type="OrthoDB" id="3182339at2759"/>
<evidence type="ECO:0000313" key="10">
    <source>
        <dbReference type="EMBL" id="KAF1841017.1"/>
    </source>
</evidence>
<dbReference type="RefSeq" id="XP_040783580.1">
    <property type="nucleotide sequence ID" value="XM_040931353.1"/>
</dbReference>
<dbReference type="GO" id="GO:0004843">
    <property type="term" value="F:cysteine-type deubiquitinase activity"/>
    <property type="evidence" value="ECO:0007669"/>
    <property type="project" value="UniProtKB-EC"/>
</dbReference>
<protein>
    <recommendedName>
        <fullName evidence="2">ubiquitinyl hydrolase 1</fullName>
        <ecNumber evidence="2">3.4.19.12</ecNumber>
    </recommendedName>
</protein>
<keyword evidence="3" id="KW-0645">Protease</keyword>
<dbReference type="InterPro" id="IPR051346">
    <property type="entry name" value="OTU_Deubiquitinase"/>
</dbReference>
<reference evidence="10" key="1">
    <citation type="submission" date="2020-01" db="EMBL/GenBank/DDBJ databases">
        <authorList>
            <consortium name="DOE Joint Genome Institute"/>
            <person name="Haridas S."/>
            <person name="Albert R."/>
            <person name="Binder M."/>
            <person name="Bloem J."/>
            <person name="Labutti K."/>
            <person name="Salamov A."/>
            <person name="Andreopoulos B."/>
            <person name="Baker S.E."/>
            <person name="Barry K."/>
            <person name="Bills G."/>
            <person name="Bluhm B.H."/>
            <person name="Cannon C."/>
            <person name="Castanera R."/>
            <person name="Culley D.E."/>
            <person name="Daum C."/>
            <person name="Ezra D."/>
            <person name="Gonzalez J.B."/>
            <person name="Henrissat B."/>
            <person name="Kuo A."/>
            <person name="Liang C."/>
            <person name="Lipzen A."/>
            <person name="Lutzoni F."/>
            <person name="Magnuson J."/>
            <person name="Mondo S."/>
            <person name="Nolan M."/>
            <person name="Ohm R."/>
            <person name="Pangilinan J."/>
            <person name="Park H.-J."/>
            <person name="Ramirez L."/>
            <person name="Alfaro M."/>
            <person name="Sun H."/>
            <person name="Tritt A."/>
            <person name="Yoshinaga Y."/>
            <person name="Zwiers L.-H."/>
            <person name="Turgeon B.G."/>
            <person name="Goodwin S.B."/>
            <person name="Spatafora J.W."/>
            <person name="Crous P.W."/>
            <person name="Grigoriev I.V."/>
        </authorList>
    </citation>
    <scope>NUCLEOTIDE SEQUENCE</scope>
    <source>
        <strain evidence="10">CBS 394.84</strain>
    </source>
</reference>
<dbReference type="PANTHER" id="PTHR13367">
    <property type="entry name" value="UBIQUITIN THIOESTERASE"/>
    <property type="match status" value="1"/>
</dbReference>
<evidence type="ECO:0000256" key="3">
    <source>
        <dbReference type="ARBA" id="ARBA00022670"/>
    </source>
</evidence>
<keyword evidence="4" id="KW-0833">Ubl conjugation pathway</keyword>
<evidence type="ECO:0000256" key="4">
    <source>
        <dbReference type="ARBA" id="ARBA00022786"/>
    </source>
</evidence>
<evidence type="ECO:0000259" key="9">
    <source>
        <dbReference type="Pfam" id="PF20255"/>
    </source>
</evidence>
<gene>
    <name evidence="10" type="ORF">K460DRAFT_347564</name>
</gene>
<feature type="domain" description="DUF3645" evidence="8">
    <location>
        <begin position="2388"/>
        <end position="2420"/>
    </location>
</feature>
<accession>A0A9P4G8V1</accession>
<comment type="caution">
    <text evidence="10">The sequence shown here is derived from an EMBL/GenBank/DDBJ whole genome shotgun (WGS) entry which is preliminary data.</text>
</comment>
<dbReference type="InterPro" id="IPR022105">
    <property type="entry name" value="DUF3645"/>
</dbReference>
<evidence type="ECO:0000313" key="11">
    <source>
        <dbReference type="Proteomes" id="UP000800039"/>
    </source>
</evidence>
<organism evidence="10 11">
    <name type="scientific">Cucurbitaria berberidis CBS 394.84</name>
    <dbReference type="NCBI Taxonomy" id="1168544"/>
    <lineage>
        <taxon>Eukaryota</taxon>
        <taxon>Fungi</taxon>
        <taxon>Dikarya</taxon>
        <taxon>Ascomycota</taxon>
        <taxon>Pezizomycotina</taxon>
        <taxon>Dothideomycetes</taxon>
        <taxon>Pleosporomycetidae</taxon>
        <taxon>Pleosporales</taxon>
        <taxon>Pleosporineae</taxon>
        <taxon>Cucurbitariaceae</taxon>
        <taxon>Cucurbitaria</taxon>
    </lineage>
</organism>
<keyword evidence="6" id="KW-0788">Thiol protease</keyword>
<evidence type="ECO:0000256" key="1">
    <source>
        <dbReference type="ARBA" id="ARBA00000707"/>
    </source>
</evidence>
<name>A0A9P4G8V1_9PLEO</name>
<dbReference type="InterPro" id="IPR046541">
    <property type="entry name" value="DUF6606"/>
</dbReference>
<dbReference type="EMBL" id="ML976619">
    <property type="protein sequence ID" value="KAF1841017.1"/>
    <property type="molecule type" value="Genomic_DNA"/>
</dbReference>
<feature type="domain" description="DUF3638" evidence="7">
    <location>
        <begin position="2049"/>
        <end position="2269"/>
    </location>
</feature>
<evidence type="ECO:0000256" key="5">
    <source>
        <dbReference type="ARBA" id="ARBA00022801"/>
    </source>
</evidence>
<dbReference type="EC" id="3.4.19.12" evidence="2"/>